<name>A0A8T5UYP6_9EURY</name>
<organism evidence="1 2">
    <name type="scientific">Methanobacterium spitsbergense</name>
    <dbReference type="NCBI Taxonomy" id="2874285"/>
    <lineage>
        <taxon>Archaea</taxon>
        <taxon>Methanobacteriati</taxon>
        <taxon>Methanobacteriota</taxon>
        <taxon>Methanomada group</taxon>
        <taxon>Methanobacteria</taxon>
        <taxon>Methanobacteriales</taxon>
        <taxon>Methanobacteriaceae</taxon>
        <taxon>Methanobacterium</taxon>
    </lineage>
</organism>
<dbReference type="AlphaFoldDB" id="A0A8T5UYP6"/>
<dbReference type="RefSeq" id="WP_223791528.1">
    <property type="nucleotide sequence ID" value="NZ_JAIOUQ010000008.1"/>
</dbReference>
<gene>
    <name evidence="1" type="ORF">K8N75_07765</name>
</gene>
<dbReference type="Proteomes" id="UP000825933">
    <property type="component" value="Unassembled WGS sequence"/>
</dbReference>
<comment type="caution">
    <text evidence="1">The sequence shown here is derived from an EMBL/GenBank/DDBJ whole genome shotgun (WGS) entry which is preliminary data.</text>
</comment>
<protein>
    <submittedName>
        <fullName evidence="1">Uncharacterized protein</fullName>
    </submittedName>
</protein>
<keyword evidence="2" id="KW-1185">Reference proteome</keyword>
<reference evidence="2" key="1">
    <citation type="journal article" date="2022" name="Microbiol. Resour. Announc.">
        <title>Draft Genome Sequence of a Methanogenic Archaeon from West Spitsbergen Permafrost.</title>
        <authorList>
            <person name="Trubitsyn V."/>
            <person name="Rivkina E."/>
            <person name="Shcherbakova V."/>
        </authorList>
    </citation>
    <scope>NUCLEOTIDE SEQUENCE [LARGE SCALE GENOMIC DNA]</scope>
    <source>
        <strain evidence="2">VT</strain>
    </source>
</reference>
<dbReference type="EMBL" id="JAIOUQ010000008">
    <property type="protein sequence ID" value="MBZ2165933.1"/>
    <property type="molecule type" value="Genomic_DNA"/>
</dbReference>
<proteinExistence type="predicted"/>
<sequence>MKFRKPAENKNTINELFKEVNKCKPEELHNLLHKIEIEIEKSEVKDEDLLSAKRIITSRIASMRSKNL</sequence>
<accession>A0A8T5UYP6</accession>
<evidence type="ECO:0000313" key="2">
    <source>
        <dbReference type="Proteomes" id="UP000825933"/>
    </source>
</evidence>
<evidence type="ECO:0000313" key="1">
    <source>
        <dbReference type="EMBL" id="MBZ2165933.1"/>
    </source>
</evidence>